<gene>
    <name evidence="6" type="ORF">KCG49_02870</name>
</gene>
<dbReference type="PROSITE" id="PS51755">
    <property type="entry name" value="OMPR_PHOB"/>
    <property type="match status" value="1"/>
</dbReference>
<feature type="domain" description="OmpR/PhoB-type" evidence="5">
    <location>
        <begin position="185"/>
        <end position="282"/>
    </location>
</feature>
<dbReference type="GO" id="GO:0006355">
    <property type="term" value="P:regulation of DNA-templated transcription"/>
    <property type="evidence" value="ECO:0007669"/>
    <property type="project" value="InterPro"/>
</dbReference>
<evidence type="ECO:0000256" key="3">
    <source>
        <dbReference type="SAM" id="Phobius"/>
    </source>
</evidence>
<dbReference type="GO" id="GO:0003677">
    <property type="term" value="F:DNA binding"/>
    <property type="evidence" value="ECO:0007669"/>
    <property type="project" value="UniProtKB-UniRule"/>
</dbReference>
<dbReference type="CDD" id="cd00383">
    <property type="entry name" value="trans_reg_C"/>
    <property type="match status" value="1"/>
</dbReference>
<sequence length="285" mass="33141">MKYRCTIKFLIIILFAGLVSCDTEQSNFSERTKIALRDAGNKLLLSQRDSTSLILPVKELDFNKFRLTFNHPLAINPDHLVTYVDASLRTLKLPEHYIVEVVQCKDREVAYSYRMSEVLENTIVPCIGRYLPEACYEIEIFFDKNEKPNSESRFLTWFIIGISLLFLLFLGYKIKLKTKTNEVSENYEAIGSFKFYPEQNKLIEEAEEIALSKKECELLALFVERPNEVIKRDELTKKVWEDNGVFVGRSLDTYISKLRKKLHADTSVKLINIHGVGYKLEIYNL</sequence>
<feature type="signal peptide" evidence="4">
    <location>
        <begin position="1"/>
        <end position="21"/>
    </location>
</feature>
<evidence type="ECO:0000259" key="5">
    <source>
        <dbReference type="PROSITE" id="PS51755"/>
    </source>
</evidence>
<keyword evidence="3" id="KW-0472">Membrane</keyword>
<organism evidence="6 7">
    <name type="scientific">Winogradskyella luteola</name>
    <dbReference type="NCBI Taxonomy" id="2828330"/>
    <lineage>
        <taxon>Bacteria</taxon>
        <taxon>Pseudomonadati</taxon>
        <taxon>Bacteroidota</taxon>
        <taxon>Flavobacteriia</taxon>
        <taxon>Flavobacteriales</taxon>
        <taxon>Flavobacteriaceae</taxon>
        <taxon>Winogradskyella</taxon>
    </lineage>
</organism>
<keyword evidence="4" id="KW-0732">Signal</keyword>
<accession>A0A9X1F6P7</accession>
<dbReference type="EMBL" id="JAGSPD010000002">
    <property type="protein sequence ID" value="MBV7268131.1"/>
    <property type="molecule type" value="Genomic_DNA"/>
</dbReference>
<evidence type="ECO:0000313" key="7">
    <source>
        <dbReference type="Proteomes" id="UP001138894"/>
    </source>
</evidence>
<keyword evidence="7" id="KW-1185">Reference proteome</keyword>
<protein>
    <submittedName>
        <fullName evidence="6">Winged helix-turn-helix transcriptional regulator</fullName>
    </submittedName>
</protein>
<dbReference type="PROSITE" id="PS51257">
    <property type="entry name" value="PROKAR_LIPOPROTEIN"/>
    <property type="match status" value="1"/>
</dbReference>
<evidence type="ECO:0000313" key="6">
    <source>
        <dbReference type="EMBL" id="MBV7268131.1"/>
    </source>
</evidence>
<evidence type="ECO:0000256" key="1">
    <source>
        <dbReference type="ARBA" id="ARBA00023125"/>
    </source>
</evidence>
<evidence type="ECO:0000256" key="2">
    <source>
        <dbReference type="PROSITE-ProRule" id="PRU01091"/>
    </source>
</evidence>
<evidence type="ECO:0000256" key="4">
    <source>
        <dbReference type="SAM" id="SignalP"/>
    </source>
</evidence>
<dbReference type="Proteomes" id="UP001138894">
    <property type="component" value="Unassembled WGS sequence"/>
</dbReference>
<feature type="DNA-binding region" description="OmpR/PhoB-type" evidence="2">
    <location>
        <begin position="185"/>
        <end position="282"/>
    </location>
</feature>
<feature type="transmembrane region" description="Helical" evidence="3">
    <location>
        <begin position="154"/>
        <end position="172"/>
    </location>
</feature>
<dbReference type="SMART" id="SM00862">
    <property type="entry name" value="Trans_reg_C"/>
    <property type="match status" value="1"/>
</dbReference>
<keyword evidence="3" id="KW-0812">Transmembrane</keyword>
<dbReference type="RefSeq" id="WP_218544678.1">
    <property type="nucleotide sequence ID" value="NZ_JAGSPD010000002.1"/>
</dbReference>
<proteinExistence type="predicted"/>
<dbReference type="AlphaFoldDB" id="A0A9X1F6P7"/>
<dbReference type="GO" id="GO:0000160">
    <property type="term" value="P:phosphorelay signal transduction system"/>
    <property type="evidence" value="ECO:0007669"/>
    <property type="project" value="InterPro"/>
</dbReference>
<comment type="caution">
    <text evidence="6">The sequence shown here is derived from an EMBL/GenBank/DDBJ whole genome shotgun (WGS) entry which is preliminary data.</text>
</comment>
<dbReference type="Pfam" id="PF00486">
    <property type="entry name" value="Trans_reg_C"/>
    <property type="match status" value="1"/>
</dbReference>
<feature type="chain" id="PRO_5040849182" evidence="4">
    <location>
        <begin position="22"/>
        <end position="285"/>
    </location>
</feature>
<dbReference type="InterPro" id="IPR001867">
    <property type="entry name" value="OmpR/PhoB-type_DNA-bd"/>
</dbReference>
<keyword evidence="1 2" id="KW-0238">DNA-binding</keyword>
<reference evidence="6" key="1">
    <citation type="submission" date="2021-04" db="EMBL/GenBank/DDBJ databases">
        <authorList>
            <person name="Pira H."/>
            <person name="Risdian C."/>
            <person name="Wink J."/>
        </authorList>
    </citation>
    <scope>NUCLEOTIDE SEQUENCE</scope>
    <source>
        <strain evidence="6">WHY3</strain>
    </source>
</reference>
<keyword evidence="3" id="KW-1133">Transmembrane helix</keyword>
<name>A0A9X1F6P7_9FLAO</name>